<gene>
    <name evidence="2" type="ORF">N300_09460</name>
</gene>
<dbReference type="GO" id="GO:0008017">
    <property type="term" value="F:microtubule binding"/>
    <property type="evidence" value="ECO:0007669"/>
    <property type="project" value="TreeGrafter"/>
</dbReference>
<dbReference type="GO" id="GO:0005737">
    <property type="term" value="C:cytoplasm"/>
    <property type="evidence" value="ECO:0007669"/>
    <property type="project" value="TreeGrafter"/>
</dbReference>
<name>A0A091HZK5_CALAN</name>
<dbReference type="EMBL" id="KL218037">
    <property type="protein sequence ID" value="KFP01714.1"/>
    <property type="molecule type" value="Genomic_DNA"/>
</dbReference>
<dbReference type="PANTHER" id="PTHR24200">
    <property type="entry name" value="TOUCAN, ISOFORM A"/>
    <property type="match status" value="1"/>
</dbReference>
<reference evidence="2 3" key="1">
    <citation type="submission" date="2014-04" db="EMBL/GenBank/DDBJ databases">
        <title>Genome evolution of avian class.</title>
        <authorList>
            <person name="Zhang G."/>
            <person name="Li C."/>
        </authorList>
    </citation>
    <scope>NUCLEOTIDE SEQUENCE [LARGE SCALE GENOMIC DNA]</scope>
    <source>
        <strain evidence="2">BGI_N300</strain>
    </source>
</reference>
<evidence type="ECO:0000313" key="2">
    <source>
        <dbReference type="EMBL" id="KFP01714.1"/>
    </source>
</evidence>
<feature type="non-terminal residue" evidence="2">
    <location>
        <position position="1"/>
    </location>
</feature>
<evidence type="ECO:0000313" key="3">
    <source>
        <dbReference type="Proteomes" id="UP000054308"/>
    </source>
</evidence>
<sequence>LSRQLSEENVNLQEYIEKEVEKKLSRINEELLWKLQEGEAVIPVKLLPPPCTSLYCCLSGNSSLVKVKS</sequence>
<dbReference type="GO" id="GO:0005634">
    <property type="term" value="C:nucleus"/>
    <property type="evidence" value="ECO:0007669"/>
    <property type="project" value="TreeGrafter"/>
</dbReference>
<proteinExistence type="predicted"/>
<keyword evidence="3" id="KW-1185">Reference proteome</keyword>
<dbReference type="STRING" id="9244.A0A091HZK5"/>
<keyword evidence="1" id="KW-0175">Coiled coil</keyword>
<protein>
    <submittedName>
        <fullName evidence="2">Microtubule-associated tumor suppressor candidate 2</fullName>
    </submittedName>
</protein>
<dbReference type="InterPro" id="IPR051293">
    <property type="entry name" value="MTUS1/CCDC69"/>
</dbReference>
<evidence type="ECO:0000256" key="1">
    <source>
        <dbReference type="ARBA" id="ARBA00023054"/>
    </source>
</evidence>
<feature type="non-terminal residue" evidence="2">
    <location>
        <position position="69"/>
    </location>
</feature>
<dbReference type="Proteomes" id="UP000054308">
    <property type="component" value="Unassembled WGS sequence"/>
</dbReference>
<dbReference type="PANTHER" id="PTHR24200:SF14">
    <property type="entry name" value="MICROTUBULE-ASSOCIATED TUMOR SUPPRESSOR CANDIDATE 2"/>
    <property type="match status" value="1"/>
</dbReference>
<accession>A0A091HZK5</accession>
<dbReference type="AlphaFoldDB" id="A0A091HZK5"/>
<organism evidence="2 3">
    <name type="scientific">Calypte anna</name>
    <name type="common">Anna's hummingbird</name>
    <name type="synonym">Archilochus anna</name>
    <dbReference type="NCBI Taxonomy" id="9244"/>
    <lineage>
        <taxon>Eukaryota</taxon>
        <taxon>Metazoa</taxon>
        <taxon>Chordata</taxon>
        <taxon>Craniata</taxon>
        <taxon>Vertebrata</taxon>
        <taxon>Euteleostomi</taxon>
        <taxon>Archelosauria</taxon>
        <taxon>Archosauria</taxon>
        <taxon>Dinosauria</taxon>
        <taxon>Saurischia</taxon>
        <taxon>Theropoda</taxon>
        <taxon>Coelurosauria</taxon>
        <taxon>Aves</taxon>
        <taxon>Neognathae</taxon>
        <taxon>Neoaves</taxon>
        <taxon>Strisores</taxon>
        <taxon>Apodiformes</taxon>
        <taxon>Trochilidae</taxon>
        <taxon>Calypte</taxon>
    </lineage>
</organism>